<comment type="caution">
    <text evidence="1">The sequence shown here is derived from an EMBL/GenBank/DDBJ whole genome shotgun (WGS) entry which is preliminary data.</text>
</comment>
<organism evidence="1 2">
    <name type="scientific">Hathewaya limosa</name>
    <name type="common">Clostridium limosum</name>
    <dbReference type="NCBI Taxonomy" id="1536"/>
    <lineage>
        <taxon>Bacteria</taxon>
        <taxon>Bacillati</taxon>
        <taxon>Bacillota</taxon>
        <taxon>Clostridia</taxon>
        <taxon>Eubacteriales</taxon>
        <taxon>Clostridiaceae</taxon>
        <taxon>Hathewaya</taxon>
    </lineage>
</organism>
<evidence type="ECO:0000313" key="1">
    <source>
        <dbReference type="EMBL" id="MDQ0478714.1"/>
    </source>
</evidence>
<dbReference type="EMBL" id="JAUSWN010000002">
    <property type="protein sequence ID" value="MDQ0478714.1"/>
    <property type="molecule type" value="Genomic_DNA"/>
</dbReference>
<gene>
    <name evidence="1" type="ORF">QOZ93_000423</name>
</gene>
<dbReference type="Proteomes" id="UP001224418">
    <property type="component" value="Unassembled WGS sequence"/>
</dbReference>
<reference evidence="1 2" key="1">
    <citation type="submission" date="2023-07" db="EMBL/GenBank/DDBJ databases">
        <title>Genomic Encyclopedia of Type Strains, Phase IV (KMG-IV): sequencing the most valuable type-strain genomes for metagenomic binning, comparative biology and taxonomic classification.</title>
        <authorList>
            <person name="Goeker M."/>
        </authorList>
    </citation>
    <scope>NUCLEOTIDE SEQUENCE [LARGE SCALE GENOMIC DNA]</scope>
    <source>
        <strain evidence="1 2">DSM 1400</strain>
    </source>
</reference>
<protein>
    <submittedName>
        <fullName evidence="1">Uncharacterized protein</fullName>
    </submittedName>
</protein>
<accession>A0ABU0JNQ3</accession>
<keyword evidence="2" id="KW-1185">Reference proteome</keyword>
<proteinExistence type="predicted"/>
<sequence>MNIRSVIIKEVSNNTVRKQQRNLILEIHNGFNRINFIITKDNLTYEDLENINKDLEGFNVRGIFYARNCCKNSPIIILDSNREQDKEEIGQLIHDSLKLIGDDIRKVL</sequence>
<evidence type="ECO:0000313" key="2">
    <source>
        <dbReference type="Proteomes" id="UP001224418"/>
    </source>
</evidence>
<name>A0ABU0JNQ3_HATLI</name>
<dbReference type="RefSeq" id="WP_111944285.1">
    <property type="nucleotide sequence ID" value="NZ_BAAACJ010000008.1"/>
</dbReference>